<dbReference type="InterPro" id="IPR005467">
    <property type="entry name" value="His_kinase_dom"/>
</dbReference>
<evidence type="ECO:0000259" key="5">
    <source>
        <dbReference type="PROSITE" id="PS50109"/>
    </source>
</evidence>
<dbReference type="Pfam" id="PF07730">
    <property type="entry name" value="HisKA_3"/>
    <property type="match status" value="1"/>
</dbReference>
<dbReference type="Gene3D" id="3.30.565.10">
    <property type="entry name" value="Histidine kinase-like ATPase, C-terminal domain"/>
    <property type="match status" value="1"/>
</dbReference>
<evidence type="ECO:0000256" key="2">
    <source>
        <dbReference type="ARBA" id="ARBA00022777"/>
    </source>
</evidence>
<dbReference type="InterPro" id="IPR050482">
    <property type="entry name" value="Sensor_HK_TwoCompSys"/>
</dbReference>
<dbReference type="AlphaFoldDB" id="A0A1Q8YIH3"/>
<keyword evidence="7" id="KW-1185">Reference proteome</keyword>
<evidence type="ECO:0000313" key="6">
    <source>
        <dbReference type="EMBL" id="OLP07777.1"/>
    </source>
</evidence>
<dbReference type="InterPro" id="IPR007891">
    <property type="entry name" value="CHASE3"/>
</dbReference>
<keyword evidence="3" id="KW-0902">Two-component regulatory system</keyword>
<gene>
    <name evidence="6" type="ORF">BLL52_0873</name>
</gene>
<keyword evidence="2 6" id="KW-0418">Kinase</keyword>
<protein>
    <submittedName>
        <fullName evidence="6">Multi-sensor signal transduction histidine kinase</fullName>
    </submittedName>
</protein>
<proteinExistence type="predicted"/>
<dbReference type="GO" id="GO:0016020">
    <property type="term" value="C:membrane"/>
    <property type="evidence" value="ECO:0007669"/>
    <property type="project" value="InterPro"/>
</dbReference>
<dbReference type="CDD" id="cd19410">
    <property type="entry name" value="HK9-like_sensor"/>
    <property type="match status" value="1"/>
</dbReference>
<dbReference type="SUPFAM" id="SSF55874">
    <property type="entry name" value="ATPase domain of HSP90 chaperone/DNA topoisomerase II/histidine kinase"/>
    <property type="match status" value="1"/>
</dbReference>
<evidence type="ECO:0000256" key="1">
    <source>
        <dbReference type="ARBA" id="ARBA00022679"/>
    </source>
</evidence>
<dbReference type="Proteomes" id="UP000185911">
    <property type="component" value="Unassembled WGS sequence"/>
</dbReference>
<dbReference type="SMART" id="SM00387">
    <property type="entry name" value="HATPase_c"/>
    <property type="match status" value="1"/>
</dbReference>
<dbReference type="InterPro" id="IPR011712">
    <property type="entry name" value="Sig_transdc_His_kin_sub3_dim/P"/>
</dbReference>
<dbReference type="EMBL" id="MSYM01000007">
    <property type="protein sequence ID" value="OLP07777.1"/>
    <property type="molecule type" value="Genomic_DNA"/>
</dbReference>
<keyword evidence="1" id="KW-0808">Transferase</keyword>
<dbReference type="CDD" id="cd16917">
    <property type="entry name" value="HATPase_UhpB-NarQ-NarX-like"/>
    <property type="match status" value="1"/>
</dbReference>
<comment type="caution">
    <text evidence="6">The sequence shown here is derived from an EMBL/GenBank/DDBJ whole genome shotgun (WGS) entry which is preliminary data.</text>
</comment>
<dbReference type="Gene3D" id="1.20.5.1930">
    <property type="match status" value="1"/>
</dbReference>
<dbReference type="Pfam" id="PF02518">
    <property type="entry name" value="HATPase_c"/>
    <property type="match status" value="1"/>
</dbReference>
<reference evidence="6 7" key="1">
    <citation type="submission" date="2017-01" db="EMBL/GenBank/DDBJ databases">
        <title>Genome sequence of Rhodoferax antarcticus ANT.BR, a psychrophilic purple nonsulfur bacterium from an Antarctic microbial mat.</title>
        <authorList>
            <person name="Baker J."/>
            <person name="Riester C."/>
            <person name="Skinner B."/>
            <person name="Newell A."/>
            <person name="Swingley W."/>
            <person name="Madigan M."/>
            <person name="Jung D."/>
            <person name="Asao M."/>
            <person name="Chen M."/>
            <person name="Loughlin P."/>
            <person name="Pan H."/>
            <person name="Lin S."/>
            <person name="Li N."/>
            <person name="Shaw J."/>
            <person name="Prado M."/>
            <person name="Sherman C."/>
            <person name="Li X."/>
            <person name="Tang J."/>
            <person name="Blankenship R."/>
            <person name="Zhao T."/>
            <person name="Touchman J."/>
            <person name="Sattley M."/>
        </authorList>
    </citation>
    <scope>NUCLEOTIDE SEQUENCE [LARGE SCALE GENOMIC DNA]</scope>
    <source>
        <strain evidence="6 7">ANT.BR</strain>
    </source>
</reference>
<evidence type="ECO:0000256" key="4">
    <source>
        <dbReference type="SAM" id="MobiDB-lite"/>
    </source>
</evidence>
<evidence type="ECO:0000256" key="3">
    <source>
        <dbReference type="ARBA" id="ARBA00023012"/>
    </source>
</evidence>
<dbReference type="PANTHER" id="PTHR24421">
    <property type="entry name" value="NITRATE/NITRITE SENSOR PROTEIN NARX-RELATED"/>
    <property type="match status" value="1"/>
</dbReference>
<dbReference type="Pfam" id="PF05227">
    <property type="entry name" value="CHASE3"/>
    <property type="match status" value="1"/>
</dbReference>
<feature type="region of interest" description="Disordered" evidence="4">
    <location>
        <begin position="430"/>
        <end position="471"/>
    </location>
</feature>
<dbReference type="PROSITE" id="PS50109">
    <property type="entry name" value="HIS_KIN"/>
    <property type="match status" value="1"/>
</dbReference>
<dbReference type="STRING" id="81479.RA876_18280"/>
<feature type="domain" description="Histidine kinase" evidence="5">
    <location>
        <begin position="255"/>
        <end position="448"/>
    </location>
</feature>
<evidence type="ECO:0000313" key="7">
    <source>
        <dbReference type="Proteomes" id="UP000185911"/>
    </source>
</evidence>
<dbReference type="RefSeq" id="WP_075585420.1">
    <property type="nucleotide sequence ID" value="NZ_MSYM01000007.1"/>
</dbReference>
<dbReference type="InterPro" id="IPR003594">
    <property type="entry name" value="HATPase_dom"/>
</dbReference>
<name>A0A1Q8YIH3_9BURK</name>
<dbReference type="GO" id="GO:0000155">
    <property type="term" value="F:phosphorelay sensor kinase activity"/>
    <property type="evidence" value="ECO:0007669"/>
    <property type="project" value="InterPro"/>
</dbReference>
<dbReference type="InterPro" id="IPR036890">
    <property type="entry name" value="HATPase_C_sf"/>
</dbReference>
<feature type="compositionally biased region" description="Polar residues" evidence="4">
    <location>
        <begin position="430"/>
        <end position="442"/>
    </location>
</feature>
<sequence length="482" mass="52925">MASRRLEKLASRLSGPFAIVLALLVLVVSETGHRELKSLSQERDASVEAQLTVGRLRRSLLFMESATRGYLLTGRANYLEPYFQQAPILEATLKTAQALSLQELQSKPVLAQLVDMSRRKQSDMQEMIRLFQSGDRLGALMLLETDAPQDAMLGISDLIDQVIRQEGAKFSVAGEVRESSASVSRRLIWVLVAASLVGAMLLMRLGKARERDRLVHMSQMHAERDLLDEEVTRRTAETVALALHMERVREDERGHLARELHDELGGLLSAAKMDVARIRKRMPETASGNDLLLHLNQSLNAGIALKRRIIEDLRPSSLANLGLQATLMIYCREFAQRAEIKVSTDIADVSLPEDHALAVYRIVQEALTNVAKYAAATEVRVSMVPTDDHLEIRVVDDGRGFAPQSGASIGGHGLQGMRFRVKACGGDLDIQSSPGNGTSVTATLPLPLHPQDCVESPTSQQTPARRRSDDVATLAQAAVVRG</sequence>
<organism evidence="6 7">
    <name type="scientific">Rhodoferax antarcticus ANT.BR</name>
    <dbReference type="NCBI Taxonomy" id="1111071"/>
    <lineage>
        <taxon>Bacteria</taxon>
        <taxon>Pseudomonadati</taxon>
        <taxon>Pseudomonadota</taxon>
        <taxon>Betaproteobacteria</taxon>
        <taxon>Burkholderiales</taxon>
        <taxon>Comamonadaceae</taxon>
        <taxon>Rhodoferax</taxon>
    </lineage>
</organism>
<accession>A0A1Q8YIH3</accession>
<dbReference type="GO" id="GO:0046983">
    <property type="term" value="F:protein dimerization activity"/>
    <property type="evidence" value="ECO:0007669"/>
    <property type="project" value="InterPro"/>
</dbReference>